<gene>
    <name evidence="2" type="ORF">MTP09_07225</name>
</gene>
<organism evidence="2 3">
    <name type="scientific">Chryseobacterium suipulveris</name>
    <dbReference type="NCBI Taxonomy" id="2929800"/>
    <lineage>
        <taxon>Bacteria</taxon>
        <taxon>Pseudomonadati</taxon>
        <taxon>Bacteroidota</taxon>
        <taxon>Flavobacteriia</taxon>
        <taxon>Flavobacteriales</taxon>
        <taxon>Weeksellaceae</taxon>
        <taxon>Chryseobacterium group</taxon>
        <taxon>Chryseobacterium</taxon>
    </lineage>
</organism>
<dbReference type="InterPro" id="IPR019223">
    <property type="entry name" value="DUF2147"/>
</dbReference>
<evidence type="ECO:0000259" key="1">
    <source>
        <dbReference type="Pfam" id="PF09917"/>
    </source>
</evidence>
<accession>A0ABY4C0X5</accession>
<evidence type="ECO:0000313" key="2">
    <source>
        <dbReference type="EMBL" id="UOE42415.1"/>
    </source>
</evidence>
<feature type="domain" description="DUF2147" evidence="1">
    <location>
        <begin position="28"/>
        <end position="144"/>
    </location>
</feature>
<evidence type="ECO:0000313" key="3">
    <source>
        <dbReference type="Proteomes" id="UP000831460"/>
    </source>
</evidence>
<dbReference type="EMBL" id="CP094532">
    <property type="protein sequence ID" value="UOE42415.1"/>
    <property type="molecule type" value="Genomic_DNA"/>
</dbReference>
<dbReference type="Proteomes" id="UP000831460">
    <property type="component" value="Chromosome"/>
</dbReference>
<dbReference type="Gene3D" id="2.40.128.520">
    <property type="match status" value="1"/>
</dbReference>
<dbReference type="PANTHER" id="PTHR36919:SF2">
    <property type="entry name" value="BLL6627 PROTEIN"/>
    <property type="match status" value="1"/>
</dbReference>
<keyword evidence="3" id="KW-1185">Reference proteome</keyword>
<dbReference type="RefSeq" id="WP_243551554.1">
    <property type="nucleotide sequence ID" value="NZ_CP094532.1"/>
</dbReference>
<protein>
    <submittedName>
        <fullName evidence="2">DUF2147 domain-containing protein</fullName>
    </submittedName>
</protein>
<dbReference type="PANTHER" id="PTHR36919">
    <property type="entry name" value="BLR1215 PROTEIN"/>
    <property type="match status" value="1"/>
</dbReference>
<reference evidence="2 3" key="1">
    <citation type="submission" date="2022-03" db="EMBL/GenBank/DDBJ databases">
        <title>Chryseobacterium sp. isolated from particulate matters in swine house.</title>
        <authorList>
            <person name="Won M."/>
            <person name="Kim S.-J."/>
            <person name="Kwon S.-W."/>
        </authorList>
    </citation>
    <scope>NUCLEOTIDE SEQUENCE [LARGE SCALE GENOMIC DNA]</scope>
    <source>
        <strain evidence="2 3">SC2-2</strain>
    </source>
</reference>
<dbReference type="Pfam" id="PF09917">
    <property type="entry name" value="DUF2147"/>
    <property type="match status" value="1"/>
</dbReference>
<name>A0ABY4C0X5_9FLAO</name>
<proteinExistence type="predicted"/>
<sequence length="154" mass="18036">MFRRLIILIFVYSFGLSFAQISSDAVLGKWMATDKSVAVEVFKVDEKYRAKVIWFDEKLGSGKPMHERIDDENPNPSLRNRKILGMEVLHGLRYDPKNESWEKGRIYDATSGRTWDSSAKLHNGILKVRGFWKFKWIGKSLDFKKIKDENYTKK</sequence>